<name>A0AAW2ZMT8_9EUKA</name>
<gene>
    <name evidence="4" type="ORF">AKO1_009427</name>
</gene>
<dbReference type="SUPFAM" id="SSF56529">
    <property type="entry name" value="FAH"/>
    <property type="match status" value="1"/>
</dbReference>
<dbReference type="PANTHER" id="PTHR11820">
    <property type="entry name" value="ACYLPYRUVASE"/>
    <property type="match status" value="1"/>
</dbReference>
<dbReference type="GO" id="GO:0046872">
    <property type="term" value="F:metal ion binding"/>
    <property type="evidence" value="ECO:0007669"/>
    <property type="project" value="UniProtKB-KW"/>
</dbReference>
<sequence length="234" mass="26374">MLRKIDQVLPRTKKLLCLLRNYELHAKEMKGTVLEDPIFFIKPSTSILPHKNSKPFAAIELPEGSTEVHHELELGVVISKGGRNIPEKNAMDHVLGYCLTLDMTERTVQAEAKKKGQPWSAAKGYDTFCPIGDELFLKEDVKDVNNLELFLNVNGQERQRDSTKNMIHSIPRAIAYISRIMKLEDSDIILMGTPAGVGPVKQGDVITCGIKDLSKQYTFVVENKKYTYDIDSKL</sequence>
<dbReference type="InterPro" id="IPR036663">
    <property type="entry name" value="Fumarylacetoacetase_C_sf"/>
</dbReference>
<dbReference type="GO" id="GO:0019752">
    <property type="term" value="P:carboxylic acid metabolic process"/>
    <property type="evidence" value="ECO:0007669"/>
    <property type="project" value="UniProtKB-ARBA"/>
</dbReference>
<reference evidence="4 5" key="1">
    <citation type="submission" date="2024-03" db="EMBL/GenBank/DDBJ databases">
        <title>The Acrasis kona genome and developmental transcriptomes reveal deep origins of eukaryotic multicellular pathways.</title>
        <authorList>
            <person name="Sheikh S."/>
            <person name="Fu C.-J."/>
            <person name="Brown M.W."/>
            <person name="Baldauf S.L."/>
        </authorList>
    </citation>
    <scope>NUCLEOTIDE SEQUENCE [LARGE SCALE GENOMIC DNA]</scope>
    <source>
        <strain evidence="4 5">ATCC MYA-3509</strain>
    </source>
</reference>
<dbReference type="EMBL" id="JAOPGA020001632">
    <property type="protein sequence ID" value="KAL0490019.1"/>
    <property type="molecule type" value="Genomic_DNA"/>
</dbReference>
<comment type="similarity">
    <text evidence="1">Belongs to the FAH family.</text>
</comment>
<protein>
    <submittedName>
        <fullName evidence="4">Acylpyruvate hydrolase</fullName>
    </submittedName>
</protein>
<evidence type="ECO:0000256" key="1">
    <source>
        <dbReference type="ARBA" id="ARBA00010211"/>
    </source>
</evidence>
<dbReference type="Pfam" id="PF01557">
    <property type="entry name" value="FAA_hydrolase"/>
    <property type="match status" value="1"/>
</dbReference>
<dbReference type="GO" id="GO:0018773">
    <property type="term" value="F:acetylpyruvate hydrolase activity"/>
    <property type="evidence" value="ECO:0007669"/>
    <property type="project" value="TreeGrafter"/>
</dbReference>
<evidence type="ECO:0000259" key="3">
    <source>
        <dbReference type="Pfam" id="PF01557"/>
    </source>
</evidence>
<dbReference type="InterPro" id="IPR011234">
    <property type="entry name" value="Fumarylacetoacetase-like_C"/>
</dbReference>
<evidence type="ECO:0000256" key="2">
    <source>
        <dbReference type="ARBA" id="ARBA00022723"/>
    </source>
</evidence>
<organism evidence="4 5">
    <name type="scientific">Acrasis kona</name>
    <dbReference type="NCBI Taxonomy" id="1008807"/>
    <lineage>
        <taxon>Eukaryota</taxon>
        <taxon>Discoba</taxon>
        <taxon>Heterolobosea</taxon>
        <taxon>Tetramitia</taxon>
        <taxon>Eutetramitia</taxon>
        <taxon>Acrasidae</taxon>
        <taxon>Acrasis</taxon>
    </lineage>
</organism>
<dbReference type="PANTHER" id="PTHR11820:SF7">
    <property type="entry name" value="ACYLPYRUVASE FAHD1, MITOCHONDRIAL"/>
    <property type="match status" value="1"/>
</dbReference>
<dbReference type="FunFam" id="3.90.850.10:FF:000003">
    <property type="entry name" value="Fumarylacetoacetate hydrolase domain-containing 1"/>
    <property type="match status" value="1"/>
</dbReference>
<keyword evidence="2" id="KW-0479">Metal-binding</keyword>
<accession>A0AAW2ZMT8</accession>
<evidence type="ECO:0000313" key="5">
    <source>
        <dbReference type="Proteomes" id="UP001431209"/>
    </source>
</evidence>
<dbReference type="AlphaFoldDB" id="A0AAW2ZMT8"/>
<comment type="caution">
    <text evidence="4">The sequence shown here is derived from an EMBL/GenBank/DDBJ whole genome shotgun (WGS) entry which is preliminary data.</text>
</comment>
<dbReference type="GO" id="GO:0005739">
    <property type="term" value="C:mitochondrion"/>
    <property type="evidence" value="ECO:0007669"/>
    <property type="project" value="TreeGrafter"/>
</dbReference>
<dbReference type="Proteomes" id="UP001431209">
    <property type="component" value="Unassembled WGS sequence"/>
</dbReference>
<keyword evidence="5" id="KW-1185">Reference proteome</keyword>
<feature type="domain" description="Fumarylacetoacetase-like C-terminal" evidence="3">
    <location>
        <begin position="15"/>
        <end position="215"/>
    </location>
</feature>
<dbReference type="Gene3D" id="3.90.850.10">
    <property type="entry name" value="Fumarylacetoacetase-like, C-terminal domain"/>
    <property type="match status" value="1"/>
</dbReference>
<evidence type="ECO:0000313" key="4">
    <source>
        <dbReference type="EMBL" id="KAL0490019.1"/>
    </source>
</evidence>
<keyword evidence="4" id="KW-0378">Hydrolase</keyword>
<proteinExistence type="inferred from homology"/>